<dbReference type="InterPro" id="IPR051624">
    <property type="entry name" value="RMD1/Sad1-interacting"/>
</dbReference>
<name>A0A8T0ITM1_CERPU</name>
<dbReference type="PANTHER" id="PTHR16255:SF6">
    <property type="entry name" value="PROTEIN RETARDED ROOT GROWTH-LIKE"/>
    <property type="match status" value="1"/>
</dbReference>
<comment type="caution">
    <text evidence="4">The sequence shown here is derived from an EMBL/GenBank/DDBJ whole genome shotgun (WGS) entry which is preliminary data.</text>
</comment>
<feature type="region of interest" description="Disordered" evidence="2">
    <location>
        <begin position="122"/>
        <end position="165"/>
    </location>
</feature>
<dbReference type="Proteomes" id="UP000822688">
    <property type="component" value="Chromosome 2"/>
</dbReference>
<accession>A0A8T0ITM1</accession>
<organism evidence="4 5">
    <name type="scientific">Ceratodon purpureus</name>
    <name type="common">Fire moss</name>
    <name type="synonym">Dicranum purpureum</name>
    <dbReference type="NCBI Taxonomy" id="3225"/>
    <lineage>
        <taxon>Eukaryota</taxon>
        <taxon>Viridiplantae</taxon>
        <taxon>Streptophyta</taxon>
        <taxon>Embryophyta</taxon>
        <taxon>Bryophyta</taxon>
        <taxon>Bryophytina</taxon>
        <taxon>Bryopsida</taxon>
        <taxon>Dicranidae</taxon>
        <taxon>Pseudoditrichales</taxon>
        <taxon>Ditrichaceae</taxon>
        <taxon>Ceratodon</taxon>
    </lineage>
</organism>
<reference evidence="4" key="1">
    <citation type="submission" date="2020-06" db="EMBL/GenBank/DDBJ databases">
        <title>WGS assembly of Ceratodon purpureus strain R40.</title>
        <authorList>
            <person name="Carey S.B."/>
            <person name="Jenkins J."/>
            <person name="Shu S."/>
            <person name="Lovell J.T."/>
            <person name="Sreedasyam A."/>
            <person name="Maumus F."/>
            <person name="Tiley G.P."/>
            <person name="Fernandez-Pozo N."/>
            <person name="Barry K."/>
            <person name="Chen C."/>
            <person name="Wang M."/>
            <person name="Lipzen A."/>
            <person name="Daum C."/>
            <person name="Saski C.A."/>
            <person name="Payton A.C."/>
            <person name="Mcbreen J.C."/>
            <person name="Conrad R.E."/>
            <person name="Kollar L.M."/>
            <person name="Olsson S."/>
            <person name="Huttunen S."/>
            <person name="Landis J.B."/>
            <person name="Wickett N.J."/>
            <person name="Johnson M.G."/>
            <person name="Rensing S.A."/>
            <person name="Grimwood J."/>
            <person name="Schmutz J."/>
            <person name="Mcdaniel S.F."/>
        </authorList>
    </citation>
    <scope>NUCLEOTIDE SEQUENCE</scope>
    <source>
        <strain evidence="4">R40</strain>
    </source>
</reference>
<evidence type="ECO:0000259" key="3">
    <source>
        <dbReference type="Pfam" id="PF02582"/>
    </source>
</evidence>
<evidence type="ECO:0000313" key="4">
    <source>
        <dbReference type="EMBL" id="KAG0586101.1"/>
    </source>
</evidence>
<dbReference type="GO" id="GO:0005739">
    <property type="term" value="C:mitochondrion"/>
    <property type="evidence" value="ECO:0007669"/>
    <property type="project" value="UniProtKB-ARBA"/>
</dbReference>
<feature type="domain" description="DUF155" evidence="3">
    <location>
        <begin position="284"/>
        <end position="454"/>
    </location>
</feature>
<evidence type="ECO:0000313" key="5">
    <source>
        <dbReference type="Proteomes" id="UP000822688"/>
    </source>
</evidence>
<dbReference type="AlphaFoldDB" id="A0A8T0ITM1"/>
<evidence type="ECO:0000256" key="2">
    <source>
        <dbReference type="SAM" id="MobiDB-lite"/>
    </source>
</evidence>
<gene>
    <name evidence="4" type="ORF">KC19_2G064300</name>
</gene>
<dbReference type="EMBL" id="CM026422">
    <property type="protein sequence ID" value="KAG0586101.1"/>
    <property type="molecule type" value="Genomic_DNA"/>
</dbReference>
<proteinExistence type="inferred from homology"/>
<evidence type="ECO:0000256" key="1">
    <source>
        <dbReference type="ARBA" id="ARBA00008306"/>
    </source>
</evidence>
<keyword evidence="5" id="KW-1185">Reference proteome</keyword>
<sequence>MRAATQWRHLQQLGRAFTANPFLPASSEAYLINSIFASWSKSVEQLWKSSTTLAQGIDPQRNSIGKKLHSSFRSGHVRNYSSSDQEFGAQPHVSGQRNLYSVNPNQIWKLRFRLTPVRMQGSTAHSREPEYWDSSETTQFNEEGLPADQSRPLREREWDHDEDEDLTRDRKVRNDVHGMKLSRDDDGIEWGQQHVRVREYENRQRASLSPNPPPQFEQDDVYIPVKACYISRNVDLKRLSETFLDVTASRNNLIIRFANRPADGEPTSNRPGFAEISRSQERYMVAFQYGSIVFFNFGDDEEEEALSAVRKFCTDEFRETRKDDYGVLVRPTLNEWSQGGQDRIMLRMLDTDNIRVISSILGQSIALDHYAKKVDEMVNTFSELNRGMEKTGTFTMTRKSLFQLVAAANTTLADVILRLGLLERSDAAWKDANYAQIWEYLRDDFELDERFESLDFKLNIIQHNVRFFLEILQNRKSDTLEWIIILLITGEICVGVYQILLETNVL</sequence>
<dbReference type="PANTHER" id="PTHR16255">
    <property type="entry name" value="REQUIRED FOR MEIOTIC NUCLEAR DIVISION PROTEIN 1 HOMOLOG"/>
    <property type="match status" value="1"/>
</dbReference>
<protein>
    <recommendedName>
        <fullName evidence="3">DUF155 domain-containing protein</fullName>
    </recommendedName>
</protein>
<dbReference type="InterPro" id="IPR003734">
    <property type="entry name" value="DUF155"/>
</dbReference>
<comment type="similarity">
    <text evidence="1">Belongs to the RMD1/sif2 family.</text>
</comment>
<dbReference type="Pfam" id="PF02582">
    <property type="entry name" value="DUF155"/>
    <property type="match status" value="1"/>
</dbReference>